<dbReference type="SUPFAM" id="SSF51395">
    <property type="entry name" value="FMN-linked oxidoreductases"/>
    <property type="match status" value="1"/>
</dbReference>
<dbReference type="EMBL" id="CP088295">
    <property type="protein sequence ID" value="UUY04195.1"/>
    <property type="molecule type" value="Genomic_DNA"/>
</dbReference>
<keyword evidence="2" id="KW-0560">Oxidoreductase</keyword>
<proteinExistence type="predicted"/>
<name>A0ABY5PI37_9ACTN</name>
<dbReference type="Gene3D" id="3.20.20.70">
    <property type="entry name" value="Aldolase class I"/>
    <property type="match status" value="1"/>
</dbReference>
<feature type="region of interest" description="Disordered" evidence="3">
    <location>
        <begin position="375"/>
        <end position="408"/>
    </location>
</feature>
<accession>A0ABY5PI37</accession>
<dbReference type="InterPro" id="IPR001155">
    <property type="entry name" value="OxRdtase_FMN_N"/>
</dbReference>
<organism evidence="5 6">
    <name type="scientific">Svornostia abyssi</name>
    <dbReference type="NCBI Taxonomy" id="2898438"/>
    <lineage>
        <taxon>Bacteria</taxon>
        <taxon>Bacillati</taxon>
        <taxon>Actinomycetota</taxon>
        <taxon>Thermoleophilia</taxon>
        <taxon>Solirubrobacterales</taxon>
        <taxon>Baekduiaceae</taxon>
        <taxon>Svornostia</taxon>
    </lineage>
</organism>
<evidence type="ECO:0000313" key="6">
    <source>
        <dbReference type="Proteomes" id="UP001058860"/>
    </source>
</evidence>
<dbReference type="PANTHER" id="PTHR43656:SF2">
    <property type="entry name" value="BINDING OXIDOREDUCTASE, PUTATIVE (AFU_ORTHOLOGUE AFUA_2G08260)-RELATED"/>
    <property type="match status" value="1"/>
</dbReference>
<dbReference type="Pfam" id="PF00724">
    <property type="entry name" value="Oxidored_FMN"/>
    <property type="match status" value="1"/>
</dbReference>
<dbReference type="PANTHER" id="PTHR43656">
    <property type="entry name" value="BINDING OXIDOREDUCTASE, PUTATIVE (AFU_ORTHOLOGUE AFUA_2G08260)-RELATED"/>
    <property type="match status" value="1"/>
</dbReference>
<evidence type="ECO:0000259" key="4">
    <source>
        <dbReference type="Pfam" id="PF00724"/>
    </source>
</evidence>
<reference evidence="6" key="1">
    <citation type="submission" date="2021-11" db="EMBL/GenBank/DDBJ databases">
        <title>Cultivation dependent microbiological survey of springs from the worlds oldest radium mine currently devoted to the extraction of radon-saturated water.</title>
        <authorList>
            <person name="Kapinusova G."/>
            <person name="Smrhova T."/>
            <person name="Strejcek M."/>
            <person name="Suman J."/>
            <person name="Jani K."/>
            <person name="Pajer P."/>
            <person name="Uhlik O."/>
        </authorList>
    </citation>
    <scope>NUCLEOTIDE SEQUENCE [LARGE SCALE GENOMIC DNA]</scope>
    <source>
        <strain evidence="6">J379</strain>
    </source>
</reference>
<evidence type="ECO:0000313" key="5">
    <source>
        <dbReference type="EMBL" id="UUY04195.1"/>
    </source>
</evidence>
<feature type="domain" description="NADH:flavin oxidoreductase/NADH oxidase N-terminal" evidence="4">
    <location>
        <begin position="7"/>
        <end position="341"/>
    </location>
</feature>
<protein>
    <submittedName>
        <fullName evidence="5">NADH:flavin oxidoreductase/NADH oxidase family protein</fullName>
    </submittedName>
</protein>
<dbReference type="RefSeq" id="WP_353864687.1">
    <property type="nucleotide sequence ID" value="NZ_CP088295.1"/>
</dbReference>
<sequence>MPTLPSPLTLPCGVDLPNRLAKAAMSEQLGDVRTNAPTERLTRLYERWAAGGAGLLITGNVMVDRRALGEPRNVAVEDDRDMEALRAWAEASTQHGTQALVQINHPGRQSPRLLSRRPVAPSAVPIKGLQTAFAKPRTLTDAEIHEIIGRFARTADVVVRAGFTGVQIHGAHGYLVSQFLSPLTNQRQDAWGGDPERRRRFVIELVRAIRDEIGAQTPLSVKLNSADFQRGGFSEEESMAVVEALEAEGVDLLEISGGTYERAAMVGDLAEQRKSTREREAYFLEYARKVRERTTMPLMLTGGLRSADAMNAVLEEGAVDVIGLGRPMAVEPELPRELMSGAVAASGDKPQRIGIKRADALTDLVWHTQQLWRLGDGQEPDPKRTPAAALASWATTSARDSAARLRRG</sequence>
<feature type="compositionally biased region" description="Low complexity" evidence="3">
    <location>
        <begin position="387"/>
        <end position="398"/>
    </location>
</feature>
<dbReference type="CDD" id="cd04733">
    <property type="entry name" value="OYE_like_2_FMN"/>
    <property type="match status" value="1"/>
</dbReference>
<keyword evidence="1" id="KW-0285">Flavoprotein</keyword>
<evidence type="ECO:0000256" key="1">
    <source>
        <dbReference type="ARBA" id="ARBA00022630"/>
    </source>
</evidence>
<evidence type="ECO:0000256" key="3">
    <source>
        <dbReference type="SAM" id="MobiDB-lite"/>
    </source>
</evidence>
<dbReference type="InterPro" id="IPR051799">
    <property type="entry name" value="NADH_flavin_oxidoreductase"/>
</dbReference>
<dbReference type="InterPro" id="IPR013785">
    <property type="entry name" value="Aldolase_TIM"/>
</dbReference>
<evidence type="ECO:0000256" key="2">
    <source>
        <dbReference type="ARBA" id="ARBA00023002"/>
    </source>
</evidence>
<gene>
    <name evidence="5" type="ORF">LRS13_01305</name>
</gene>
<dbReference type="Proteomes" id="UP001058860">
    <property type="component" value="Chromosome"/>
</dbReference>
<keyword evidence="6" id="KW-1185">Reference proteome</keyword>